<dbReference type="RefSeq" id="WP_185301185.1">
    <property type="nucleotide sequence ID" value="NZ_CP045702.1"/>
</dbReference>
<dbReference type="PROSITE" id="PS00211">
    <property type="entry name" value="ABC_TRANSPORTER_1"/>
    <property type="match status" value="1"/>
</dbReference>
<sequence>MTSPGTTTERDRHLRAPAPVLALEGLGWSIGGATIVQDVTLSVREGEFLAFIGPNGAGKTSLFNLISGLTTPTAGTLALDGTDMTAQPAHIRARRGIGRTFQTSSLWPGMSVADHVRLAAQAAKGGSYRLWRRASPYTAEVCGVLERTGLGHRAQATAAELSHGEKRKLELAVLLVGEPRLMLLDEPMAGVSAEEVPALTELIRTLHRDEGRTVLMVEHHMDVLLGLADRLAVMHHGQLLALDTPRAVTADPEVQRAYLGEGL</sequence>
<dbReference type="InterPro" id="IPR017871">
    <property type="entry name" value="ABC_transporter-like_CS"/>
</dbReference>
<evidence type="ECO:0000313" key="6">
    <source>
        <dbReference type="Proteomes" id="UP000515307"/>
    </source>
</evidence>
<dbReference type="GO" id="GO:0005886">
    <property type="term" value="C:plasma membrane"/>
    <property type="evidence" value="ECO:0007669"/>
    <property type="project" value="TreeGrafter"/>
</dbReference>
<dbReference type="SUPFAM" id="SSF52540">
    <property type="entry name" value="P-loop containing nucleoside triphosphate hydrolases"/>
    <property type="match status" value="1"/>
</dbReference>
<accession>A0A7G7BQV4</accession>
<dbReference type="SMART" id="SM00382">
    <property type="entry name" value="AAA"/>
    <property type="match status" value="1"/>
</dbReference>
<dbReference type="InterPro" id="IPR003593">
    <property type="entry name" value="AAA+_ATPase"/>
</dbReference>
<dbReference type="EMBL" id="CP045702">
    <property type="protein sequence ID" value="QNE77719.1"/>
    <property type="molecule type" value="Genomic_DNA"/>
</dbReference>
<dbReference type="InterPro" id="IPR027417">
    <property type="entry name" value="P-loop_NTPase"/>
</dbReference>
<gene>
    <name evidence="5" type="ORF">F0344_26770</name>
</gene>
<dbReference type="CDD" id="cd03219">
    <property type="entry name" value="ABC_Mj1267_LivG_branched"/>
    <property type="match status" value="1"/>
</dbReference>
<dbReference type="PANTHER" id="PTHR45772">
    <property type="entry name" value="CONSERVED COMPONENT OF ABC TRANSPORTER FOR NATURAL AMINO ACIDS-RELATED"/>
    <property type="match status" value="1"/>
</dbReference>
<organism evidence="5 6">
    <name type="scientific">Streptomyces finlayi</name>
    <dbReference type="NCBI Taxonomy" id="67296"/>
    <lineage>
        <taxon>Bacteria</taxon>
        <taxon>Bacillati</taxon>
        <taxon>Actinomycetota</taxon>
        <taxon>Actinomycetes</taxon>
        <taxon>Kitasatosporales</taxon>
        <taxon>Streptomycetaceae</taxon>
        <taxon>Streptomyces</taxon>
    </lineage>
</organism>
<dbReference type="Pfam" id="PF00005">
    <property type="entry name" value="ABC_tran"/>
    <property type="match status" value="1"/>
</dbReference>
<dbReference type="InterPro" id="IPR003439">
    <property type="entry name" value="ABC_transporter-like_ATP-bd"/>
</dbReference>
<dbReference type="Proteomes" id="UP000515307">
    <property type="component" value="Chromosome"/>
</dbReference>
<proteinExistence type="predicted"/>
<dbReference type="PROSITE" id="PS50893">
    <property type="entry name" value="ABC_TRANSPORTER_2"/>
    <property type="match status" value="1"/>
</dbReference>
<dbReference type="Pfam" id="PF12399">
    <property type="entry name" value="BCA_ABC_TP_C"/>
    <property type="match status" value="1"/>
</dbReference>
<feature type="domain" description="ABC transporter" evidence="4">
    <location>
        <begin position="21"/>
        <end position="261"/>
    </location>
</feature>
<dbReference type="AlphaFoldDB" id="A0A7G7BQV4"/>
<evidence type="ECO:0000259" key="4">
    <source>
        <dbReference type="PROSITE" id="PS50893"/>
    </source>
</evidence>
<keyword evidence="3 5" id="KW-0067">ATP-binding</keyword>
<dbReference type="InterPro" id="IPR032823">
    <property type="entry name" value="BCA_ABC_TP_C"/>
</dbReference>
<keyword evidence="6" id="KW-1185">Reference proteome</keyword>
<dbReference type="Gene3D" id="3.40.50.300">
    <property type="entry name" value="P-loop containing nucleotide triphosphate hydrolases"/>
    <property type="match status" value="1"/>
</dbReference>
<dbReference type="GO" id="GO:0005524">
    <property type="term" value="F:ATP binding"/>
    <property type="evidence" value="ECO:0007669"/>
    <property type="project" value="UniProtKB-KW"/>
</dbReference>
<evidence type="ECO:0000256" key="3">
    <source>
        <dbReference type="ARBA" id="ARBA00022840"/>
    </source>
</evidence>
<dbReference type="GO" id="GO:0016887">
    <property type="term" value="F:ATP hydrolysis activity"/>
    <property type="evidence" value="ECO:0007669"/>
    <property type="project" value="InterPro"/>
</dbReference>
<dbReference type="PANTHER" id="PTHR45772:SF3">
    <property type="entry name" value="ABC TRANSPORTER ATP-BINDING PROTEIN"/>
    <property type="match status" value="1"/>
</dbReference>
<dbReference type="InterPro" id="IPR051120">
    <property type="entry name" value="ABC_AA/LPS_Transport"/>
</dbReference>
<reference evidence="6" key="1">
    <citation type="submission" date="2019-10" db="EMBL/GenBank/DDBJ databases">
        <title>Antimicrobial potential of Antarctic Bacteria.</title>
        <authorList>
            <person name="Benaud N."/>
            <person name="Edwards R.J."/>
            <person name="Ferrari B.C."/>
        </authorList>
    </citation>
    <scope>NUCLEOTIDE SEQUENCE [LARGE SCALE GENOMIC DNA]</scope>
    <source>
        <strain evidence="6">NBSH44</strain>
    </source>
</reference>
<name>A0A7G7BQV4_9ACTN</name>
<keyword evidence="1" id="KW-0813">Transport</keyword>
<dbReference type="KEGG" id="sfiy:F0344_26770"/>
<evidence type="ECO:0000256" key="2">
    <source>
        <dbReference type="ARBA" id="ARBA00022741"/>
    </source>
</evidence>
<protein>
    <submittedName>
        <fullName evidence="5">ATP-binding cassette domain-containing protein</fullName>
    </submittedName>
</protein>
<evidence type="ECO:0000313" key="5">
    <source>
        <dbReference type="EMBL" id="QNE77719.1"/>
    </source>
</evidence>
<evidence type="ECO:0000256" key="1">
    <source>
        <dbReference type="ARBA" id="ARBA00022448"/>
    </source>
</evidence>
<keyword evidence="2" id="KW-0547">Nucleotide-binding</keyword>